<keyword evidence="4" id="KW-0862">Zinc</keyword>
<feature type="compositionally biased region" description="Pro residues" evidence="7">
    <location>
        <begin position="296"/>
        <end position="318"/>
    </location>
</feature>
<evidence type="ECO:0000256" key="6">
    <source>
        <dbReference type="PROSITE-ProRule" id="PRU00175"/>
    </source>
</evidence>
<dbReference type="PROSITE" id="PS50089">
    <property type="entry name" value="ZF_RING_2"/>
    <property type="match status" value="1"/>
</dbReference>
<feature type="compositionally biased region" description="Acidic residues" evidence="7">
    <location>
        <begin position="90"/>
        <end position="115"/>
    </location>
</feature>
<evidence type="ECO:0000256" key="1">
    <source>
        <dbReference type="ARBA" id="ARBA00004123"/>
    </source>
</evidence>
<dbReference type="Pfam" id="PF00097">
    <property type="entry name" value="zf-C3HC4"/>
    <property type="match status" value="1"/>
</dbReference>
<dbReference type="Gene3D" id="3.30.40.10">
    <property type="entry name" value="Zinc/RING finger domain, C3HC4 (zinc finger)"/>
    <property type="match status" value="1"/>
</dbReference>
<keyword evidence="3 6" id="KW-0863">Zinc-finger</keyword>
<gene>
    <name evidence="9" type="ORF">CTAYLR_004403</name>
</gene>
<organism evidence="9 10">
    <name type="scientific">Chrysophaeum taylorii</name>
    <dbReference type="NCBI Taxonomy" id="2483200"/>
    <lineage>
        <taxon>Eukaryota</taxon>
        <taxon>Sar</taxon>
        <taxon>Stramenopiles</taxon>
        <taxon>Ochrophyta</taxon>
        <taxon>Pelagophyceae</taxon>
        <taxon>Pelagomonadales</taxon>
        <taxon>Pelagomonadaceae</taxon>
        <taxon>Chrysophaeum</taxon>
    </lineage>
</organism>
<feature type="region of interest" description="Disordered" evidence="7">
    <location>
        <begin position="1"/>
        <end position="32"/>
    </location>
</feature>
<evidence type="ECO:0000256" key="4">
    <source>
        <dbReference type="ARBA" id="ARBA00022833"/>
    </source>
</evidence>
<evidence type="ECO:0000256" key="7">
    <source>
        <dbReference type="SAM" id="MobiDB-lite"/>
    </source>
</evidence>
<feature type="compositionally biased region" description="Low complexity" evidence="7">
    <location>
        <begin position="277"/>
        <end position="289"/>
    </location>
</feature>
<protein>
    <recommendedName>
        <fullName evidence="8">RING-type domain-containing protein</fullName>
    </recommendedName>
</protein>
<accession>A0AAD7ULT3</accession>
<sequence length="432" mass="47035">MVDHEEEEEEAEEEEEEEEEEEAAAGGDENRELLEELRMELEKAGAGDAIDGWSAEVGDGGEVVYIDRDGARFDAVDIAVAAALRGANQAEEEAANEEGEAAAEEDDDQGEDDEQEATREPAKKRRRRSSTFSRWSVGSKGETPSTRDTDQDFRMIKFKARDVNTHLVCRLCDGYFQDAHTITECLHTFCKNCLLKYLKGGKAVCPRCNVHLGPHPMNAILHDRTLQTLVDKIFPFEGSAPPDDEPPPQQGGGSRRRGQTAPRARTGTPSAAGANSQPPQETTTTTAAKTHAKARPAPPRSAAPAPAPPAPAPTPSPAHPRTSSGGTAAASGAPPEGQQVSFKVEPAADETYYPTLDKPYLKTSGKLKVHQLRRYLAKKLGVSANRVELLCAGDVLASDHSLHFIRRALWYDDAVELIINYRKNDYVAENTI</sequence>
<dbReference type="InterPro" id="IPR018957">
    <property type="entry name" value="Znf_C3HC4_RING-type"/>
</dbReference>
<dbReference type="GO" id="GO:0005634">
    <property type="term" value="C:nucleus"/>
    <property type="evidence" value="ECO:0007669"/>
    <property type="project" value="UniProtKB-SubCell"/>
</dbReference>
<comment type="caution">
    <text evidence="9">The sequence shown here is derived from an EMBL/GenBank/DDBJ whole genome shotgun (WGS) entry which is preliminary data.</text>
</comment>
<name>A0AAD7ULT3_9STRA</name>
<dbReference type="InterPro" id="IPR032443">
    <property type="entry name" value="RAWUL"/>
</dbReference>
<evidence type="ECO:0000313" key="9">
    <source>
        <dbReference type="EMBL" id="KAJ8611990.1"/>
    </source>
</evidence>
<dbReference type="InterPro" id="IPR013083">
    <property type="entry name" value="Znf_RING/FYVE/PHD"/>
</dbReference>
<dbReference type="AlphaFoldDB" id="A0AAD7ULT3"/>
<feature type="compositionally biased region" description="Polar residues" evidence="7">
    <location>
        <begin position="267"/>
        <end position="276"/>
    </location>
</feature>
<feature type="region of interest" description="Disordered" evidence="7">
    <location>
        <begin position="235"/>
        <end position="339"/>
    </location>
</feature>
<evidence type="ECO:0000313" key="10">
    <source>
        <dbReference type="Proteomes" id="UP001230188"/>
    </source>
</evidence>
<keyword evidence="5" id="KW-0539">Nucleus</keyword>
<evidence type="ECO:0000259" key="8">
    <source>
        <dbReference type="PROSITE" id="PS50089"/>
    </source>
</evidence>
<dbReference type="PROSITE" id="PS00518">
    <property type="entry name" value="ZF_RING_1"/>
    <property type="match status" value="1"/>
</dbReference>
<dbReference type="PANTHER" id="PTHR45893">
    <property type="entry name" value="POLYCOMB GROUP RING FINGER PROTEIN"/>
    <property type="match status" value="1"/>
</dbReference>
<evidence type="ECO:0000256" key="3">
    <source>
        <dbReference type="ARBA" id="ARBA00022771"/>
    </source>
</evidence>
<evidence type="ECO:0000256" key="5">
    <source>
        <dbReference type="ARBA" id="ARBA00023242"/>
    </source>
</evidence>
<dbReference type="Proteomes" id="UP001230188">
    <property type="component" value="Unassembled WGS sequence"/>
</dbReference>
<dbReference type="GO" id="GO:0008270">
    <property type="term" value="F:zinc ion binding"/>
    <property type="evidence" value="ECO:0007669"/>
    <property type="project" value="UniProtKB-KW"/>
</dbReference>
<dbReference type="Gene3D" id="3.10.20.90">
    <property type="entry name" value="Phosphatidylinositol 3-kinase Catalytic Subunit, Chain A, domain 1"/>
    <property type="match status" value="1"/>
</dbReference>
<dbReference type="SUPFAM" id="SSF57850">
    <property type="entry name" value="RING/U-box"/>
    <property type="match status" value="1"/>
</dbReference>
<dbReference type="InterPro" id="IPR017907">
    <property type="entry name" value="Znf_RING_CS"/>
</dbReference>
<dbReference type="InterPro" id="IPR001841">
    <property type="entry name" value="Znf_RING"/>
</dbReference>
<feature type="compositionally biased region" description="Low complexity" evidence="7">
    <location>
        <begin position="319"/>
        <end position="333"/>
    </location>
</feature>
<keyword evidence="10" id="KW-1185">Reference proteome</keyword>
<evidence type="ECO:0000256" key="2">
    <source>
        <dbReference type="ARBA" id="ARBA00022723"/>
    </source>
</evidence>
<feature type="domain" description="RING-type" evidence="8">
    <location>
        <begin position="169"/>
        <end position="209"/>
    </location>
</feature>
<keyword evidence="2" id="KW-0479">Metal-binding</keyword>
<dbReference type="FunFam" id="3.30.40.10:FF:000033">
    <property type="entry name" value="Polycomb group RING finger protein 3"/>
    <property type="match status" value="1"/>
</dbReference>
<dbReference type="InterPro" id="IPR051507">
    <property type="entry name" value="PcG_RING_finger"/>
</dbReference>
<dbReference type="EMBL" id="JAQMWT010000059">
    <property type="protein sequence ID" value="KAJ8611990.1"/>
    <property type="molecule type" value="Genomic_DNA"/>
</dbReference>
<feature type="compositionally biased region" description="Acidic residues" evidence="7">
    <location>
        <begin position="1"/>
        <end position="23"/>
    </location>
</feature>
<proteinExistence type="predicted"/>
<comment type="subcellular location">
    <subcellularLocation>
        <location evidence="1">Nucleus</location>
    </subcellularLocation>
</comment>
<feature type="region of interest" description="Disordered" evidence="7">
    <location>
        <begin position="89"/>
        <end position="148"/>
    </location>
</feature>
<reference evidence="9" key="1">
    <citation type="submission" date="2023-01" db="EMBL/GenBank/DDBJ databases">
        <title>Metagenome sequencing of chrysophaentin producing Chrysophaeum taylorii.</title>
        <authorList>
            <person name="Davison J."/>
            <person name="Bewley C."/>
        </authorList>
    </citation>
    <scope>NUCLEOTIDE SEQUENCE</scope>
    <source>
        <strain evidence="9">NIES-1699</strain>
    </source>
</reference>
<dbReference type="Pfam" id="PF16207">
    <property type="entry name" value="RAWUL"/>
    <property type="match status" value="1"/>
</dbReference>